<proteinExistence type="predicted"/>
<dbReference type="Proteomes" id="UP000267408">
    <property type="component" value="Unassembled WGS sequence"/>
</dbReference>
<gene>
    <name evidence="1" type="ORF">EDD39_7191</name>
</gene>
<comment type="caution">
    <text evidence="1">The sequence shown here is derived from an EMBL/GenBank/DDBJ whole genome shotgun (WGS) entry which is preliminary data.</text>
</comment>
<sequence length="134" mass="14258">MQQRHDATDPEPAKRVPSGFLLVPVRPNPLGCTAQLFRTALGDRTAVAFTSETLLTRVLGPTQSWAEFSEPALRTLVAPLGVTTLTIDPQLVAAAPRSRPRPEAARAAHTFYPSAVSQPLLGPTPPPTIAFPTG</sequence>
<protein>
    <recommendedName>
        <fullName evidence="3">SseB protein N-terminal domain-containing protein</fullName>
    </recommendedName>
</protein>
<dbReference type="EMBL" id="RJVJ01000003">
    <property type="protein sequence ID" value="ROR35532.1"/>
    <property type="molecule type" value="Genomic_DNA"/>
</dbReference>
<accession>A0A8G1X8E8</accession>
<organism evidence="1 2">
    <name type="scientific">Kitasatospora cineracea</name>
    <dbReference type="NCBI Taxonomy" id="88074"/>
    <lineage>
        <taxon>Bacteria</taxon>
        <taxon>Bacillati</taxon>
        <taxon>Actinomycetota</taxon>
        <taxon>Actinomycetes</taxon>
        <taxon>Kitasatosporales</taxon>
        <taxon>Streptomycetaceae</taxon>
        <taxon>Kitasatospora</taxon>
    </lineage>
</organism>
<name>A0A8G1X8E8_9ACTN</name>
<dbReference type="NCBIfam" id="NF042914">
    <property type="entry name" value="SAV915_dom"/>
    <property type="match status" value="1"/>
</dbReference>
<reference evidence="1 2" key="1">
    <citation type="submission" date="2018-11" db="EMBL/GenBank/DDBJ databases">
        <title>Sequencing the genomes of 1000 actinobacteria strains.</title>
        <authorList>
            <person name="Klenk H.-P."/>
        </authorList>
    </citation>
    <scope>NUCLEOTIDE SEQUENCE [LARGE SCALE GENOMIC DNA]</scope>
    <source>
        <strain evidence="1 2">DSM 44780</strain>
    </source>
</reference>
<dbReference type="InterPro" id="IPR049975">
    <property type="entry name" value="SAV_915-like_dom"/>
</dbReference>
<evidence type="ECO:0000313" key="2">
    <source>
        <dbReference type="Proteomes" id="UP000267408"/>
    </source>
</evidence>
<dbReference type="AlphaFoldDB" id="A0A8G1X8E8"/>
<evidence type="ECO:0000313" key="1">
    <source>
        <dbReference type="EMBL" id="ROR35532.1"/>
    </source>
</evidence>
<dbReference type="RefSeq" id="WP_208765752.1">
    <property type="nucleotide sequence ID" value="NZ_RJVJ01000003.1"/>
</dbReference>
<evidence type="ECO:0008006" key="3">
    <source>
        <dbReference type="Google" id="ProtNLM"/>
    </source>
</evidence>